<dbReference type="InterPro" id="IPR000477">
    <property type="entry name" value="RT_dom"/>
</dbReference>
<dbReference type="PROSITE" id="PS50878">
    <property type="entry name" value="RT_POL"/>
    <property type="match status" value="1"/>
</dbReference>
<protein>
    <recommendedName>
        <fullName evidence="1">Reverse transcriptase domain-containing protein</fullName>
    </recommendedName>
</protein>
<dbReference type="InterPro" id="IPR005135">
    <property type="entry name" value="Endo/exonuclease/phosphatase"/>
</dbReference>
<sequence>MLDPSLLNDFILSQNLDFFFLNETWLRIGESIQLQELCPPNFIYFTSPRLSGRGGGVAVVFKNQFKCSMLSLKQVHCFEALSFLIHCSVPVCCTVIYRPPKANGNFLSEFSQYVADIVVRYDKVIIAGDFNLHIDNNTNTLANYFISLTESFNLVQHVKGPTHNQGHTLDLIFTLGLTLNSIELKDSISDHKCVLFDTCLHPITVPQKSTVKRHLFNSQSAAKFTSTFSVLKQGISCTSHVDDVVRLFNNNCASALEAAAPLKTANVSRKDTNKQPWIDVSIRSCKAECRKAERRWKKTGLQVHYEAMKEALLHYNTMVKNARSKYFSDLITAHCHNPKFLFQTVDKLVNPTPPSIPAESDADCEKFLSYFNDKIESIRASVIPNSSPVIVSHPFRECTLSQFPPMTLFELLQTVSKMKPSSSPVDVIPTKFLISIIDSLAPSLLNIFNTSLSTGIVPDYFKIASVQPLLKKPGLDPSSPENYRPISKLPFISKILEKYVSKHLFLAVDNYNIFDELQSGFCKHHCTETALLKVTNDTLLASDAGLCSILVLLDLSAAFDTVDHQILLDRLKHWAGIEGTALDWFSSYLSNRSFCVTVNNYKSSFSPVKYGVPQGSVLGPILFSLYMLPLGHIIRKHGVSFHCYADDTQLYCPFKISDHGGLSSLHECINEIKNWMAQNFLQLNSDKTEIVVISPQRVAKHILPCTDSLLANSKPTAKSLGVWFDSKLNFEHHVTKLVQACFYHLRNISKIRSILSFHDTEVILHAFISSRLDYCNSLFTCLSQKSIYRLQIVQNSAARLLTRKRKYDHITPVLASLHWLPVCFRIDFKILLITFKALHGLSPS</sequence>
<dbReference type="Ensembl" id="ENSATET00000075605.1">
    <property type="protein sequence ID" value="ENSATEP00000073970.1"/>
    <property type="gene ID" value="ENSATEG00000033792.1"/>
</dbReference>
<keyword evidence="3" id="KW-1185">Reference proteome</keyword>
<feature type="domain" description="Reverse transcriptase" evidence="1">
    <location>
        <begin position="450"/>
        <end position="728"/>
    </location>
</feature>
<dbReference type="Pfam" id="PF00078">
    <property type="entry name" value="RVT_1"/>
    <property type="match status" value="1"/>
</dbReference>
<accession>A0AAQ6IB00</accession>
<dbReference type="SUPFAM" id="SSF56219">
    <property type="entry name" value="DNase I-like"/>
    <property type="match status" value="1"/>
</dbReference>
<dbReference type="Proteomes" id="UP000265040">
    <property type="component" value="Chromosome 16"/>
</dbReference>
<organism evidence="2 3">
    <name type="scientific">Anabas testudineus</name>
    <name type="common">Climbing perch</name>
    <name type="synonym">Anthias testudineus</name>
    <dbReference type="NCBI Taxonomy" id="64144"/>
    <lineage>
        <taxon>Eukaryota</taxon>
        <taxon>Metazoa</taxon>
        <taxon>Chordata</taxon>
        <taxon>Craniata</taxon>
        <taxon>Vertebrata</taxon>
        <taxon>Euteleostomi</taxon>
        <taxon>Actinopterygii</taxon>
        <taxon>Neopterygii</taxon>
        <taxon>Teleostei</taxon>
        <taxon>Neoteleostei</taxon>
        <taxon>Acanthomorphata</taxon>
        <taxon>Anabantaria</taxon>
        <taxon>Anabantiformes</taxon>
        <taxon>Anabantoidei</taxon>
        <taxon>Anabantidae</taxon>
        <taxon>Anabas</taxon>
    </lineage>
</organism>
<evidence type="ECO:0000259" key="1">
    <source>
        <dbReference type="PROSITE" id="PS50878"/>
    </source>
</evidence>
<dbReference type="AlphaFoldDB" id="A0AAQ6IB00"/>
<name>A0AAQ6IB00_ANATE</name>
<dbReference type="SUPFAM" id="SSF56672">
    <property type="entry name" value="DNA/RNA polymerases"/>
    <property type="match status" value="1"/>
</dbReference>
<dbReference type="InterPro" id="IPR043502">
    <property type="entry name" value="DNA/RNA_pol_sf"/>
</dbReference>
<evidence type="ECO:0000313" key="2">
    <source>
        <dbReference type="Ensembl" id="ENSATEP00000073970.1"/>
    </source>
</evidence>
<reference evidence="2" key="3">
    <citation type="submission" date="2025-09" db="UniProtKB">
        <authorList>
            <consortium name="Ensembl"/>
        </authorList>
    </citation>
    <scope>IDENTIFICATION</scope>
</reference>
<evidence type="ECO:0000313" key="3">
    <source>
        <dbReference type="Proteomes" id="UP000265040"/>
    </source>
</evidence>
<reference evidence="2 3" key="1">
    <citation type="submission" date="2021-04" db="EMBL/GenBank/DDBJ databases">
        <authorList>
            <consortium name="Wellcome Sanger Institute Data Sharing"/>
        </authorList>
    </citation>
    <scope>NUCLEOTIDE SEQUENCE [LARGE SCALE GENOMIC DNA]</scope>
</reference>
<dbReference type="GO" id="GO:0003824">
    <property type="term" value="F:catalytic activity"/>
    <property type="evidence" value="ECO:0007669"/>
    <property type="project" value="InterPro"/>
</dbReference>
<dbReference type="CDD" id="cd01650">
    <property type="entry name" value="RT_nLTR_like"/>
    <property type="match status" value="1"/>
</dbReference>
<dbReference type="PANTHER" id="PTHR33332">
    <property type="entry name" value="REVERSE TRANSCRIPTASE DOMAIN-CONTAINING PROTEIN"/>
    <property type="match status" value="1"/>
</dbReference>
<dbReference type="Pfam" id="PF03372">
    <property type="entry name" value="Exo_endo_phos"/>
    <property type="match status" value="1"/>
</dbReference>
<dbReference type="InterPro" id="IPR036691">
    <property type="entry name" value="Endo/exonu/phosph_ase_sf"/>
</dbReference>
<dbReference type="GeneTree" id="ENSGT01150000286909"/>
<gene>
    <name evidence="2" type="primary">GPRC6A</name>
</gene>
<dbReference type="Gene3D" id="3.60.10.10">
    <property type="entry name" value="Endonuclease/exonuclease/phosphatase"/>
    <property type="match status" value="1"/>
</dbReference>
<reference evidence="2" key="2">
    <citation type="submission" date="2025-08" db="UniProtKB">
        <authorList>
            <consortium name="Ensembl"/>
        </authorList>
    </citation>
    <scope>IDENTIFICATION</scope>
</reference>
<proteinExistence type="predicted"/>